<protein>
    <recommendedName>
        <fullName evidence="6">YjeF C-terminal domain-containing protein</fullName>
    </recommendedName>
</protein>
<keyword evidence="3" id="KW-0521">NADP</keyword>
<keyword evidence="1" id="KW-0547">Nucleotide-binding</keyword>
<dbReference type="GO" id="GO:0052856">
    <property type="term" value="F:NAD(P)HX epimerase activity"/>
    <property type="evidence" value="ECO:0007669"/>
    <property type="project" value="TreeGrafter"/>
</dbReference>
<reference evidence="7" key="1">
    <citation type="journal article" date="2014" name="Int. J. Syst. Evol. Microbiol.">
        <title>Complete genome sequence of Corynebacterium casei LMG S-19264T (=DSM 44701T), isolated from a smear-ripened cheese.</title>
        <authorList>
            <consortium name="US DOE Joint Genome Institute (JGI-PGF)"/>
            <person name="Walter F."/>
            <person name="Albersmeier A."/>
            <person name="Kalinowski J."/>
            <person name="Ruckert C."/>
        </authorList>
    </citation>
    <scope>NUCLEOTIDE SEQUENCE</scope>
    <source>
        <strain evidence="7">NBRC 112290</strain>
    </source>
</reference>
<organism evidence="7 8">
    <name type="scientific">Litorihabitans aurantiacus</name>
    <dbReference type="NCBI Taxonomy" id="1930061"/>
    <lineage>
        <taxon>Bacteria</taxon>
        <taxon>Bacillati</taxon>
        <taxon>Actinomycetota</taxon>
        <taxon>Actinomycetes</taxon>
        <taxon>Micrococcales</taxon>
        <taxon>Beutenbergiaceae</taxon>
        <taxon>Litorihabitans</taxon>
    </lineage>
</organism>
<dbReference type="Pfam" id="PF01256">
    <property type="entry name" value="Carb_kinase"/>
    <property type="match status" value="1"/>
</dbReference>
<dbReference type="EMBL" id="BSUM01000001">
    <property type="protein sequence ID" value="GMA32257.1"/>
    <property type="molecule type" value="Genomic_DNA"/>
</dbReference>
<dbReference type="InterPro" id="IPR017953">
    <property type="entry name" value="Carbohydrate_kinase_pred_CS"/>
</dbReference>
<evidence type="ECO:0000259" key="6">
    <source>
        <dbReference type="PROSITE" id="PS51383"/>
    </source>
</evidence>
<dbReference type="SUPFAM" id="SSF53613">
    <property type="entry name" value="Ribokinase-like"/>
    <property type="match status" value="1"/>
</dbReference>
<keyword evidence="8" id="KW-1185">Reference proteome</keyword>
<evidence type="ECO:0000256" key="5">
    <source>
        <dbReference type="ARBA" id="ARBA00023239"/>
    </source>
</evidence>
<accession>A0AA37XFR9</accession>
<dbReference type="GO" id="GO:0110051">
    <property type="term" value="P:metabolite repair"/>
    <property type="evidence" value="ECO:0007669"/>
    <property type="project" value="TreeGrafter"/>
</dbReference>
<evidence type="ECO:0000256" key="2">
    <source>
        <dbReference type="ARBA" id="ARBA00022840"/>
    </source>
</evidence>
<evidence type="ECO:0000256" key="1">
    <source>
        <dbReference type="ARBA" id="ARBA00022741"/>
    </source>
</evidence>
<keyword evidence="4" id="KW-0520">NAD</keyword>
<evidence type="ECO:0000313" key="8">
    <source>
        <dbReference type="Proteomes" id="UP001157161"/>
    </source>
</evidence>
<dbReference type="InterPro" id="IPR000631">
    <property type="entry name" value="CARKD"/>
</dbReference>
<dbReference type="PANTHER" id="PTHR12592">
    <property type="entry name" value="ATP-DEPENDENT (S)-NAD(P)H-HYDRATE DEHYDRATASE FAMILY MEMBER"/>
    <property type="match status" value="1"/>
</dbReference>
<feature type="domain" description="YjeF C-terminal" evidence="6">
    <location>
        <begin position="1"/>
        <end position="224"/>
    </location>
</feature>
<name>A0AA37XFR9_9MICO</name>
<dbReference type="Proteomes" id="UP001157161">
    <property type="component" value="Unassembled WGS sequence"/>
</dbReference>
<sequence>MVRYPGPDPVAHAVLARHPEVVAGSGRVQAWVIGPGVGVDDEERLAEARETLARAIADGLPAVVDAGALDVLPERVGAQIVLTPHAGELARLLSARGDQVERGEVEARPAHHLRRAVDLTGATVLLKGSVTLVAGPGTPVHSQDGSTDWLATAGAGDVLAGVLGAALAGRSDDVVAQPALATPLAAAAALLHGWAARRAGRGGRGGPVVAGDVAGAVGGSLGALLATLRD</sequence>
<dbReference type="CDD" id="cd01171">
    <property type="entry name" value="YXKO-related"/>
    <property type="match status" value="1"/>
</dbReference>
<dbReference type="GO" id="GO:0052855">
    <property type="term" value="F:ADP-dependent NAD(P)H-hydrate dehydratase activity"/>
    <property type="evidence" value="ECO:0007669"/>
    <property type="project" value="TreeGrafter"/>
</dbReference>
<dbReference type="PROSITE" id="PS51383">
    <property type="entry name" value="YJEF_C_3"/>
    <property type="match status" value="1"/>
</dbReference>
<dbReference type="PANTHER" id="PTHR12592:SF0">
    <property type="entry name" value="ATP-DEPENDENT (S)-NAD(P)H-HYDRATE DEHYDRATASE"/>
    <property type="match status" value="1"/>
</dbReference>
<evidence type="ECO:0000256" key="4">
    <source>
        <dbReference type="ARBA" id="ARBA00023027"/>
    </source>
</evidence>
<dbReference type="AlphaFoldDB" id="A0AA37XFR9"/>
<evidence type="ECO:0000256" key="3">
    <source>
        <dbReference type="ARBA" id="ARBA00022857"/>
    </source>
</evidence>
<proteinExistence type="predicted"/>
<evidence type="ECO:0000313" key="7">
    <source>
        <dbReference type="EMBL" id="GMA32257.1"/>
    </source>
</evidence>
<dbReference type="PROSITE" id="PS01050">
    <property type="entry name" value="YJEF_C_2"/>
    <property type="match status" value="1"/>
</dbReference>
<reference evidence="7" key="2">
    <citation type="submission" date="2023-02" db="EMBL/GenBank/DDBJ databases">
        <authorList>
            <person name="Sun Q."/>
            <person name="Mori K."/>
        </authorList>
    </citation>
    <scope>NUCLEOTIDE SEQUENCE</scope>
    <source>
        <strain evidence="7">NBRC 112290</strain>
    </source>
</reference>
<dbReference type="GO" id="GO:0005524">
    <property type="term" value="F:ATP binding"/>
    <property type="evidence" value="ECO:0007669"/>
    <property type="project" value="UniProtKB-KW"/>
</dbReference>
<keyword evidence="2" id="KW-0067">ATP-binding</keyword>
<comment type="caution">
    <text evidence="7">The sequence shown here is derived from an EMBL/GenBank/DDBJ whole genome shotgun (WGS) entry which is preliminary data.</text>
</comment>
<dbReference type="Gene3D" id="3.40.1190.20">
    <property type="match status" value="1"/>
</dbReference>
<keyword evidence="5" id="KW-0456">Lyase</keyword>
<gene>
    <name evidence="7" type="ORF">GCM10025875_22490</name>
</gene>
<dbReference type="InterPro" id="IPR029056">
    <property type="entry name" value="Ribokinase-like"/>
</dbReference>